<evidence type="ECO:0000256" key="8">
    <source>
        <dbReference type="SAM" id="Phobius"/>
    </source>
</evidence>
<gene>
    <name evidence="11" type="ORF">HMPREF9233_00831</name>
</gene>
<dbReference type="GO" id="GO:0022857">
    <property type="term" value="F:transmembrane transporter activity"/>
    <property type="evidence" value="ECO:0007669"/>
    <property type="project" value="TreeGrafter"/>
</dbReference>
<feature type="transmembrane region" description="Helical" evidence="8">
    <location>
        <begin position="782"/>
        <end position="807"/>
    </location>
</feature>
<dbReference type="EMBL" id="AGWL01000005">
    <property type="protein sequence ID" value="EKU95070.1"/>
    <property type="molecule type" value="Genomic_DNA"/>
</dbReference>
<evidence type="ECO:0000256" key="1">
    <source>
        <dbReference type="ARBA" id="ARBA00004651"/>
    </source>
</evidence>
<dbReference type="eggNOG" id="COG3127">
    <property type="taxonomic scope" value="Bacteria"/>
</dbReference>
<evidence type="ECO:0000256" key="5">
    <source>
        <dbReference type="ARBA" id="ARBA00023136"/>
    </source>
</evidence>
<dbReference type="PANTHER" id="PTHR30572">
    <property type="entry name" value="MEMBRANE COMPONENT OF TRANSPORTER-RELATED"/>
    <property type="match status" value="1"/>
</dbReference>
<feature type="transmembrane region" description="Helical" evidence="8">
    <location>
        <begin position="422"/>
        <end position="442"/>
    </location>
</feature>
<dbReference type="Pfam" id="PF12704">
    <property type="entry name" value="MacB_PCD"/>
    <property type="match status" value="2"/>
</dbReference>
<feature type="transmembrane region" description="Helical" evidence="8">
    <location>
        <begin position="499"/>
        <end position="520"/>
    </location>
</feature>
<evidence type="ECO:0000256" key="3">
    <source>
        <dbReference type="ARBA" id="ARBA00022692"/>
    </source>
</evidence>
<keyword evidence="12" id="KW-1185">Reference proteome</keyword>
<evidence type="ECO:0000256" key="2">
    <source>
        <dbReference type="ARBA" id="ARBA00022475"/>
    </source>
</evidence>
<keyword evidence="4 8" id="KW-1133">Transmembrane helix</keyword>
<feature type="transmembrane region" description="Helical" evidence="8">
    <location>
        <begin position="467"/>
        <end position="487"/>
    </location>
</feature>
<dbReference type="HOGENOM" id="CLU_012341_1_0_11"/>
<name>K9F0N5_9ACTO</name>
<feature type="region of interest" description="Disordered" evidence="7">
    <location>
        <begin position="218"/>
        <end position="249"/>
    </location>
</feature>
<organism evidence="11 12">
    <name type="scientific">Actinobaculum massiliense ACS-171-V-Col2</name>
    <dbReference type="NCBI Taxonomy" id="883066"/>
    <lineage>
        <taxon>Bacteria</taxon>
        <taxon>Bacillati</taxon>
        <taxon>Actinomycetota</taxon>
        <taxon>Actinomycetes</taxon>
        <taxon>Actinomycetales</taxon>
        <taxon>Actinomycetaceae</taxon>
        <taxon>Actinobaculum</taxon>
    </lineage>
</organism>
<comment type="subcellular location">
    <subcellularLocation>
        <location evidence="1">Cell membrane</location>
        <topology evidence="1">Multi-pass membrane protein</topology>
    </subcellularLocation>
</comment>
<feature type="domain" description="ABC3 transporter permease C-terminal" evidence="9">
    <location>
        <begin position="786"/>
        <end position="901"/>
    </location>
</feature>
<evidence type="ECO:0000313" key="11">
    <source>
        <dbReference type="EMBL" id="EKU95070.1"/>
    </source>
</evidence>
<evidence type="ECO:0000256" key="4">
    <source>
        <dbReference type="ARBA" id="ARBA00022989"/>
    </source>
</evidence>
<dbReference type="InterPro" id="IPR050250">
    <property type="entry name" value="Macrolide_Exporter_MacB"/>
</dbReference>
<feature type="domain" description="MacB-like periplasmic core" evidence="10">
    <location>
        <begin position="17"/>
        <end position="242"/>
    </location>
</feature>
<evidence type="ECO:0000256" key="6">
    <source>
        <dbReference type="ARBA" id="ARBA00038076"/>
    </source>
</evidence>
<evidence type="ECO:0000313" key="12">
    <source>
        <dbReference type="Proteomes" id="UP000009888"/>
    </source>
</evidence>
<dbReference type="PATRIC" id="fig|883066.3.peg.866"/>
<sequence length="909" mass="93688">MGKAAWKSFLAHKGRLALSVTAVALGVAFLVGALTFTSMLDRAFNSITTSAIPDIDVSAEGRFDNDAAVATQTGSGVDREILEKVAQVPGVASVDGVNTVAGIYALDADGHVVSSNAGITMSIATNWFQAPAYSGRQGIVLVEGNAPVDDGEVALDPDTAEAIGAGIGDSVELITQDGERFTKTLSGTAKWGEGGTLGAQYVFLNDAEMQRLMRSSAAGSTAESAAESNAGADQAAAAEQAAAEQAAGEQAAAEQAAAVQAVAAEPVPTDEYSYMTGWVVLDKNADAGQTLVNIKAELPEGLDAYSSQTVSDFYSTYLDAGLSFVTAFLGIFAAIAFVIAIFLITNTFSILVTQQRREFALYRAIGATRGQVERTVLSEAAATGVAGAVLGIVLGTGLAFGITKAISASGVDLGGGVPTPSVQTILAALVVGTVVTMLAAWIPAHRGGKIPPVAAMAGAEKIKPRRFGVMEAVLTAIFAVGAVALYLGASERVEHSTTAVGLGALLVLIGATGISAHLGWPLTKLLGAIFTRIFGAPARLADLNVHRYPRRTASTASALMIGLTLVTMLAMLGSSASATVDRLVRENLRGDYTVESVNHQPMAVGLPEKLSEVEGVAAVHEIRAVFTQDTEGQLVEVAGYKPEDFNKTVAQEIVDGRVMSTAEGEAIMRQSVAESRGVSVGDSVEVINPATRMPESLTIVGLYSQPEGLNPQGTFETNLATVERFGGARANVITVDAELGADQASVTSGLEKKIADYPTLVVSNQEEYAQAQTDRVGAILGVLYALLGLAIVIAVLGIVNTLVLSVIERTREIGLLRAVGTSRGQVRLMVTLEAVTISLLGAALGTGLGLVFGACLQRVLAGMGLTQLVIPWGTIGLALGGAVIVGVVAAALPSRRAARLDILDAIAQE</sequence>
<dbReference type="STRING" id="202789.GCA_001457435_01294"/>
<feature type="transmembrane region" description="Helical" evidence="8">
    <location>
        <begin position="380"/>
        <end position="402"/>
    </location>
</feature>
<dbReference type="Proteomes" id="UP000009888">
    <property type="component" value="Unassembled WGS sequence"/>
</dbReference>
<feature type="transmembrane region" description="Helical" evidence="8">
    <location>
        <begin position="556"/>
        <end position="576"/>
    </location>
</feature>
<evidence type="ECO:0000259" key="9">
    <source>
        <dbReference type="Pfam" id="PF02687"/>
    </source>
</evidence>
<dbReference type="InterPro" id="IPR025857">
    <property type="entry name" value="MacB_PCD"/>
</dbReference>
<feature type="transmembrane region" description="Helical" evidence="8">
    <location>
        <begin position="324"/>
        <end position="353"/>
    </location>
</feature>
<accession>K9F0N5</accession>
<dbReference type="GO" id="GO:0005886">
    <property type="term" value="C:plasma membrane"/>
    <property type="evidence" value="ECO:0007669"/>
    <property type="project" value="UniProtKB-SubCell"/>
</dbReference>
<comment type="caution">
    <text evidence="11">The sequence shown here is derived from an EMBL/GenBank/DDBJ whole genome shotgun (WGS) entry which is preliminary data.</text>
</comment>
<comment type="similarity">
    <text evidence="6">Belongs to the ABC-4 integral membrane protein family.</text>
</comment>
<evidence type="ECO:0000256" key="7">
    <source>
        <dbReference type="SAM" id="MobiDB-lite"/>
    </source>
</evidence>
<dbReference type="RefSeq" id="WP_007001037.1">
    <property type="nucleotide sequence ID" value="NZ_JH992955.1"/>
</dbReference>
<feature type="transmembrane region" description="Helical" evidence="8">
    <location>
        <begin position="872"/>
        <end position="892"/>
    </location>
</feature>
<protein>
    <recommendedName>
        <fullName evidence="13">ABC3 transporter permease protein domain-containing protein</fullName>
    </recommendedName>
</protein>
<evidence type="ECO:0000259" key="10">
    <source>
        <dbReference type="Pfam" id="PF12704"/>
    </source>
</evidence>
<feature type="domain" description="MacB-like periplasmic core" evidence="10">
    <location>
        <begin position="552"/>
        <end position="751"/>
    </location>
</feature>
<keyword evidence="5 8" id="KW-0472">Membrane</keyword>
<evidence type="ECO:0008006" key="13">
    <source>
        <dbReference type="Google" id="ProtNLM"/>
    </source>
</evidence>
<keyword evidence="2" id="KW-1003">Cell membrane</keyword>
<dbReference type="InterPro" id="IPR003838">
    <property type="entry name" value="ABC3_permease_C"/>
</dbReference>
<feature type="transmembrane region" description="Helical" evidence="8">
    <location>
        <begin position="828"/>
        <end position="852"/>
    </location>
</feature>
<dbReference type="AlphaFoldDB" id="K9F0N5"/>
<feature type="domain" description="ABC3 transporter permease C-terminal" evidence="9">
    <location>
        <begin position="331"/>
        <end position="452"/>
    </location>
</feature>
<dbReference type="Pfam" id="PF02687">
    <property type="entry name" value="FtsX"/>
    <property type="match status" value="2"/>
</dbReference>
<reference evidence="11 12" key="1">
    <citation type="submission" date="2012-09" db="EMBL/GenBank/DDBJ databases">
        <title>The Genome Sequence of Actinobaculum massiliae ACS-171-V-COL2.</title>
        <authorList>
            <consortium name="The Broad Institute Genome Sequencing Platform"/>
            <person name="Earl A."/>
            <person name="Ward D."/>
            <person name="Feldgarden M."/>
            <person name="Gevers D."/>
            <person name="Saerens B."/>
            <person name="Vaneechoutte M."/>
            <person name="Walker B."/>
            <person name="Young S.K."/>
            <person name="Zeng Q."/>
            <person name="Gargeya S."/>
            <person name="Fitzgerald M."/>
            <person name="Haas B."/>
            <person name="Abouelleil A."/>
            <person name="Alvarado L."/>
            <person name="Arachchi H.M."/>
            <person name="Berlin A."/>
            <person name="Chapman S.B."/>
            <person name="Goldberg J."/>
            <person name="Griggs A."/>
            <person name="Gujja S."/>
            <person name="Hansen M."/>
            <person name="Howarth C."/>
            <person name="Imamovic A."/>
            <person name="Larimer J."/>
            <person name="McCowen C."/>
            <person name="Montmayeur A."/>
            <person name="Murphy C."/>
            <person name="Neiman D."/>
            <person name="Pearson M."/>
            <person name="Priest M."/>
            <person name="Roberts A."/>
            <person name="Saif S."/>
            <person name="Shea T."/>
            <person name="Sisk P."/>
            <person name="Sykes S."/>
            <person name="Wortman J."/>
            <person name="Nusbaum C."/>
            <person name="Birren B."/>
        </authorList>
    </citation>
    <scope>NUCLEOTIDE SEQUENCE [LARGE SCALE GENOMIC DNA]</scope>
    <source>
        <strain evidence="12">ACS-171-V-Col2</strain>
    </source>
</reference>
<proteinExistence type="inferred from homology"/>
<keyword evidence="3 8" id="KW-0812">Transmembrane</keyword>
<dbReference type="PANTHER" id="PTHR30572:SF4">
    <property type="entry name" value="ABC TRANSPORTER PERMEASE YTRF"/>
    <property type="match status" value="1"/>
</dbReference>